<sequence length="329" mass="37174">MYPYYNDNVLLNAFPDPGSKHLDEYCNSFDYSPLLSDGDFLTPSSSETSSPRSSASGSLTTSEDSMISTPSHIDPMSMFNSDDLFQEAPRAKRRSWTSFKNSLPDSISAGGQVVTPQRKRSSFSLFPNHSAPHRRTRRESYASFSSSRDAEGESDRGTDDEYLPRPTKSKSRRHAPYTRPTKPSVSLPVTPSRSPSKRPRLSPPSRNTQSSATKAQELKEVVDTNAIESIDFICPECGWQQLNRRIPDFKRHLKTHLRNTENDHSNGYWCKGVRVQDASRYLIPPEAVSYVFKGEERIGGCMHTFSRRDALKRHLDNPNIACVFDLIQE</sequence>
<evidence type="ECO:0000256" key="1">
    <source>
        <dbReference type="SAM" id="MobiDB-lite"/>
    </source>
</evidence>
<dbReference type="EMBL" id="NHTK01000520">
    <property type="protein sequence ID" value="PPR07118.1"/>
    <property type="molecule type" value="Genomic_DNA"/>
</dbReference>
<organism evidence="2 3">
    <name type="scientific">Panaeolus cyanescens</name>
    <dbReference type="NCBI Taxonomy" id="181874"/>
    <lineage>
        <taxon>Eukaryota</taxon>
        <taxon>Fungi</taxon>
        <taxon>Dikarya</taxon>
        <taxon>Basidiomycota</taxon>
        <taxon>Agaricomycotina</taxon>
        <taxon>Agaricomycetes</taxon>
        <taxon>Agaricomycetidae</taxon>
        <taxon>Agaricales</taxon>
        <taxon>Agaricineae</taxon>
        <taxon>Galeropsidaceae</taxon>
        <taxon>Panaeolus</taxon>
    </lineage>
</organism>
<feature type="compositionally biased region" description="Basic and acidic residues" evidence="1">
    <location>
        <begin position="148"/>
        <end position="163"/>
    </location>
</feature>
<gene>
    <name evidence="2" type="ORF">CVT24_010954</name>
</gene>
<keyword evidence="3" id="KW-1185">Reference proteome</keyword>
<dbReference type="InParanoid" id="A0A409YVX2"/>
<comment type="caution">
    <text evidence="2">The sequence shown here is derived from an EMBL/GenBank/DDBJ whole genome shotgun (WGS) entry which is preliminary data.</text>
</comment>
<evidence type="ECO:0000313" key="3">
    <source>
        <dbReference type="Proteomes" id="UP000284842"/>
    </source>
</evidence>
<evidence type="ECO:0000313" key="2">
    <source>
        <dbReference type="EMBL" id="PPR07118.1"/>
    </source>
</evidence>
<accession>A0A409YVX2</accession>
<dbReference type="STRING" id="181874.A0A409YVX2"/>
<feature type="region of interest" description="Disordered" evidence="1">
    <location>
        <begin position="96"/>
        <end position="216"/>
    </location>
</feature>
<proteinExistence type="predicted"/>
<evidence type="ECO:0008006" key="4">
    <source>
        <dbReference type="Google" id="ProtNLM"/>
    </source>
</evidence>
<reference evidence="2 3" key="1">
    <citation type="journal article" date="2018" name="Evol. Lett.">
        <title>Horizontal gene cluster transfer increased hallucinogenic mushroom diversity.</title>
        <authorList>
            <person name="Reynolds H.T."/>
            <person name="Vijayakumar V."/>
            <person name="Gluck-Thaler E."/>
            <person name="Korotkin H.B."/>
            <person name="Matheny P.B."/>
            <person name="Slot J.C."/>
        </authorList>
    </citation>
    <scope>NUCLEOTIDE SEQUENCE [LARGE SCALE GENOMIC DNA]</scope>
    <source>
        <strain evidence="2 3">2629</strain>
    </source>
</reference>
<protein>
    <recommendedName>
        <fullName evidence="4">C2H2-type domain-containing protein</fullName>
    </recommendedName>
</protein>
<name>A0A409YVX2_9AGAR</name>
<feature type="compositionally biased region" description="Low complexity" evidence="1">
    <location>
        <begin position="42"/>
        <end position="65"/>
    </location>
</feature>
<feature type="compositionally biased region" description="Polar residues" evidence="1">
    <location>
        <begin position="96"/>
        <end position="105"/>
    </location>
</feature>
<dbReference type="OrthoDB" id="8922241at2759"/>
<dbReference type="Proteomes" id="UP000284842">
    <property type="component" value="Unassembled WGS sequence"/>
</dbReference>
<dbReference type="AlphaFoldDB" id="A0A409YVX2"/>
<feature type="compositionally biased region" description="Basic residues" evidence="1">
    <location>
        <begin position="167"/>
        <end position="176"/>
    </location>
</feature>
<feature type="region of interest" description="Disordered" evidence="1">
    <location>
        <begin position="40"/>
        <end position="79"/>
    </location>
</feature>